<reference evidence="1" key="1">
    <citation type="submission" date="2023-10" db="EMBL/GenBank/DDBJ databases">
        <authorList>
            <person name="Rodriguez Cubillos JULIANA M."/>
            <person name="De Vega J."/>
        </authorList>
    </citation>
    <scope>NUCLEOTIDE SEQUENCE</scope>
</reference>
<evidence type="ECO:0000313" key="1">
    <source>
        <dbReference type="EMBL" id="CAJ2642026.1"/>
    </source>
</evidence>
<proteinExistence type="predicted"/>
<organism evidence="1 2">
    <name type="scientific">Trifolium pratense</name>
    <name type="common">Red clover</name>
    <dbReference type="NCBI Taxonomy" id="57577"/>
    <lineage>
        <taxon>Eukaryota</taxon>
        <taxon>Viridiplantae</taxon>
        <taxon>Streptophyta</taxon>
        <taxon>Embryophyta</taxon>
        <taxon>Tracheophyta</taxon>
        <taxon>Spermatophyta</taxon>
        <taxon>Magnoliopsida</taxon>
        <taxon>eudicotyledons</taxon>
        <taxon>Gunneridae</taxon>
        <taxon>Pentapetalae</taxon>
        <taxon>rosids</taxon>
        <taxon>fabids</taxon>
        <taxon>Fabales</taxon>
        <taxon>Fabaceae</taxon>
        <taxon>Papilionoideae</taxon>
        <taxon>50 kb inversion clade</taxon>
        <taxon>NPAAA clade</taxon>
        <taxon>Hologalegina</taxon>
        <taxon>IRL clade</taxon>
        <taxon>Trifolieae</taxon>
        <taxon>Trifolium</taxon>
    </lineage>
</organism>
<name>A0ACB0JCN8_TRIPR</name>
<dbReference type="Proteomes" id="UP001177021">
    <property type="component" value="Unassembled WGS sequence"/>
</dbReference>
<sequence length="573" mass="64518">MASTTNPSAVYSNVKVPLFEGENYDFWAVKMETLFTSLDVLEFVQNGYEEPAPKANEKDEESSTRLEELKKKKITDAGVLGMIQRGVSLSIFPRIMRAKTSKEAWTILQQEFEGDSKVRTVKLQSLKRDYENERMKENESLNEYFNRLSELVNQMKSHGDTIDDRIIVDKILISLTEKFDPMVAVIEETKDLSTMSVQGLMGSLRSYEQRLLRRSEKSVESAFQSKLNIQPNNGENKPPTQNRGESSRGGRFGRGRGRGRNSRGRGRGANDGRWHEGASNKWCNICKSNTHAEKDCWNKGKSQCYNCKRFGHIQKDCRFGNQQHASFAEGENDEGNLFFACQKAFQEDKNVWYLDSGCSNHMTGKKEAFINIDSSFGSKVKLGNGEHVEVKGKGSIGVTTKQGSKVIHDTLYVPELDENLLSIGQLLEHGYSLNFENLECRIFDSKRRNVAVTNKVIISRDVVFDENASWNWEEDKTEEKTVPAILLQQNSAAENEQPAPCTPSSSSSPSSPISSSSSPSSTPIKLKDLSDIYASSQEQLADIFTKALPRGRFQQLREAMGVKEQHIKGEYVS</sequence>
<keyword evidence="2" id="KW-1185">Reference proteome</keyword>
<dbReference type="EMBL" id="CASHSV030000024">
    <property type="protein sequence ID" value="CAJ2642026.1"/>
    <property type="molecule type" value="Genomic_DNA"/>
</dbReference>
<evidence type="ECO:0000313" key="2">
    <source>
        <dbReference type="Proteomes" id="UP001177021"/>
    </source>
</evidence>
<comment type="caution">
    <text evidence="1">The sequence shown here is derived from an EMBL/GenBank/DDBJ whole genome shotgun (WGS) entry which is preliminary data.</text>
</comment>
<accession>A0ACB0JCN8</accession>
<gene>
    <name evidence="1" type="ORF">MILVUS5_LOCUS11566</name>
</gene>
<protein>
    <submittedName>
        <fullName evidence="1">Uncharacterized protein</fullName>
    </submittedName>
</protein>